<dbReference type="Pfam" id="PF13189">
    <property type="entry name" value="Cytidylate_kin2"/>
    <property type="match status" value="1"/>
</dbReference>
<keyword evidence="1" id="KW-0418">Kinase</keyword>
<dbReference type="RefSeq" id="WP_184656272.1">
    <property type="nucleotide sequence ID" value="NZ_JACHFQ010000001.1"/>
</dbReference>
<gene>
    <name evidence="1" type="ORF">HNP76_000003</name>
</gene>
<sequence length="272" mass="30723">MAIITISRQLASLGDEIGLKISQKLGYKFFGKKELEKRIVSLGFPASKLSKFDEKKIGFFAGLTRIRDEYLNYLITAILEAAAENNCVIVGRGSFIILKDLENHISCRFIADEQLRTERLSRELNCDSKCARKKITESEMQQRSFHKGFFNFDVNAPEMFDLIANTSKVDADSIADSVISLTKSYVTPERDAEGQKKLDELLIGQRIVDILVFIYNLNIEFLRASMDGKKISLHGIADSKKTLDAALTIVEAELPGYEIESHISIARDFNRR</sequence>
<keyword evidence="2" id="KW-1185">Reference proteome</keyword>
<evidence type="ECO:0000313" key="2">
    <source>
        <dbReference type="Proteomes" id="UP000518887"/>
    </source>
</evidence>
<protein>
    <submittedName>
        <fullName evidence="1">Cytidylate kinase</fullName>
    </submittedName>
</protein>
<evidence type="ECO:0000313" key="1">
    <source>
        <dbReference type="EMBL" id="MBB5224663.1"/>
    </source>
</evidence>
<comment type="caution">
    <text evidence="1">The sequence shown here is derived from an EMBL/GenBank/DDBJ whole genome shotgun (WGS) entry which is preliminary data.</text>
</comment>
<accession>A0A7W8G6B2</accession>
<dbReference type="InterPro" id="IPR027417">
    <property type="entry name" value="P-loop_NTPase"/>
</dbReference>
<organism evidence="1 2">
    <name type="scientific">Treponema ruminis</name>
    <dbReference type="NCBI Taxonomy" id="744515"/>
    <lineage>
        <taxon>Bacteria</taxon>
        <taxon>Pseudomonadati</taxon>
        <taxon>Spirochaetota</taxon>
        <taxon>Spirochaetia</taxon>
        <taxon>Spirochaetales</taxon>
        <taxon>Treponemataceae</taxon>
        <taxon>Treponema</taxon>
    </lineage>
</organism>
<name>A0A7W8G6B2_9SPIR</name>
<dbReference type="EMBL" id="JACHFQ010000001">
    <property type="protein sequence ID" value="MBB5224663.1"/>
    <property type="molecule type" value="Genomic_DNA"/>
</dbReference>
<proteinExistence type="predicted"/>
<dbReference type="AlphaFoldDB" id="A0A7W8G6B2"/>
<keyword evidence="1" id="KW-0808">Transferase</keyword>
<dbReference type="Proteomes" id="UP000518887">
    <property type="component" value="Unassembled WGS sequence"/>
</dbReference>
<dbReference type="Gene3D" id="3.40.50.300">
    <property type="entry name" value="P-loop containing nucleotide triphosphate hydrolases"/>
    <property type="match status" value="1"/>
</dbReference>
<reference evidence="1 2" key="1">
    <citation type="submission" date="2020-08" db="EMBL/GenBank/DDBJ databases">
        <title>Genomic Encyclopedia of Type Strains, Phase IV (KMG-IV): sequencing the most valuable type-strain genomes for metagenomic binning, comparative biology and taxonomic classification.</title>
        <authorList>
            <person name="Goeker M."/>
        </authorList>
    </citation>
    <scope>NUCLEOTIDE SEQUENCE [LARGE SCALE GENOMIC DNA]</scope>
    <source>
        <strain evidence="1 2">DSM 103462</strain>
    </source>
</reference>
<dbReference type="GO" id="GO:0016301">
    <property type="term" value="F:kinase activity"/>
    <property type="evidence" value="ECO:0007669"/>
    <property type="project" value="UniProtKB-KW"/>
</dbReference>